<evidence type="ECO:0000256" key="3">
    <source>
        <dbReference type="ARBA" id="ARBA00023163"/>
    </source>
</evidence>
<comment type="caution">
    <text evidence="6">The sequence shown here is derived from an EMBL/GenBank/DDBJ whole genome shotgun (WGS) entry which is preliminary data.</text>
</comment>
<evidence type="ECO:0000256" key="2">
    <source>
        <dbReference type="ARBA" id="ARBA00023125"/>
    </source>
</evidence>
<keyword evidence="2 4" id="KW-0238">DNA-binding</keyword>
<keyword evidence="3" id="KW-0804">Transcription</keyword>
<dbReference type="Pfam" id="PF21993">
    <property type="entry name" value="TetR_C_13_2"/>
    <property type="match status" value="1"/>
</dbReference>
<organism evidence="6 7">
    <name type="scientific">Antrihabitans stalactiti</name>
    <dbReference type="NCBI Taxonomy" id="2584121"/>
    <lineage>
        <taxon>Bacteria</taxon>
        <taxon>Bacillati</taxon>
        <taxon>Actinomycetota</taxon>
        <taxon>Actinomycetes</taxon>
        <taxon>Mycobacteriales</taxon>
        <taxon>Nocardiaceae</taxon>
        <taxon>Antrihabitans</taxon>
    </lineage>
</organism>
<sequence length="179" mass="18637">MLVSAIMLFRRRGIDGTSIGDVIAFADAPRGSIYHHFPGGKPQLAEEATRRAGAAISAEISRQLTADGPMATIASVVDLFRKELESSDFESGCPIGAGALEGGGTPGARTAAGESFTAWESVISAGLWQHGIALDRAESLASMVIAAIEGAIMLAKAQRSTHALDRVETELTMLLSGLL</sequence>
<proteinExistence type="predicted"/>
<dbReference type="InterPro" id="IPR009057">
    <property type="entry name" value="Homeodomain-like_sf"/>
</dbReference>
<reference evidence="6 7" key="1">
    <citation type="submission" date="2019-05" db="EMBL/GenBank/DDBJ databases">
        <authorList>
            <person name="Lee S.D."/>
        </authorList>
    </citation>
    <scope>NUCLEOTIDE SEQUENCE [LARGE SCALE GENOMIC DNA]</scope>
    <source>
        <strain evidence="6 7">YC2-7</strain>
    </source>
</reference>
<dbReference type="PANTHER" id="PTHR47506">
    <property type="entry name" value="TRANSCRIPTIONAL REGULATORY PROTEIN"/>
    <property type="match status" value="1"/>
</dbReference>
<dbReference type="SUPFAM" id="SSF48498">
    <property type="entry name" value="Tetracyclin repressor-like, C-terminal domain"/>
    <property type="match status" value="1"/>
</dbReference>
<keyword evidence="1" id="KW-0805">Transcription regulation</keyword>
<dbReference type="AlphaFoldDB" id="A0A848KTS8"/>
<dbReference type="InterPro" id="IPR054156">
    <property type="entry name" value="YxaF_TetR_C"/>
</dbReference>
<dbReference type="SUPFAM" id="SSF46689">
    <property type="entry name" value="Homeodomain-like"/>
    <property type="match status" value="1"/>
</dbReference>
<evidence type="ECO:0000259" key="5">
    <source>
        <dbReference type="PROSITE" id="PS50977"/>
    </source>
</evidence>
<dbReference type="PROSITE" id="PS50977">
    <property type="entry name" value="HTH_TETR_2"/>
    <property type="match status" value="1"/>
</dbReference>
<dbReference type="EMBL" id="VCQU01000020">
    <property type="protein sequence ID" value="NMN99570.1"/>
    <property type="molecule type" value="Genomic_DNA"/>
</dbReference>
<evidence type="ECO:0000313" key="6">
    <source>
        <dbReference type="EMBL" id="NMN99570.1"/>
    </source>
</evidence>
<evidence type="ECO:0000256" key="1">
    <source>
        <dbReference type="ARBA" id="ARBA00023015"/>
    </source>
</evidence>
<reference evidence="6 7" key="2">
    <citation type="submission" date="2020-06" db="EMBL/GenBank/DDBJ databases">
        <title>Antribacter stalactiti gen. nov., sp. nov., a new member of the family Nacardiaceae isolated from a cave.</title>
        <authorList>
            <person name="Kim I.S."/>
        </authorList>
    </citation>
    <scope>NUCLEOTIDE SEQUENCE [LARGE SCALE GENOMIC DNA]</scope>
    <source>
        <strain evidence="6 7">YC2-7</strain>
    </source>
</reference>
<evidence type="ECO:0000313" key="7">
    <source>
        <dbReference type="Proteomes" id="UP000535543"/>
    </source>
</evidence>
<feature type="DNA-binding region" description="H-T-H motif" evidence="4">
    <location>
        <begin position="18"/>
        <end position="37"/>
    </location>
</feature>
<gene>
    <name evidence="6" type="ORF">FGL95_31590</name>
</gene>
<name>A0A848KTS8_9NOCA</name>
<dbReference type="GO" id="GO:0003677">
    <property type="term" value="F:DNA binding"/>
    <property type="evidence" value="ECO:0007669"/>
    <property type="project" value="UniProtKB-UniRule"/>
</dbReference>
<dbReference type="InterPro" id="IPR036271">
    <property type="entry name" value="Tet_transcr_reg_TetR-rel_C_sf"/>
</dbReference>
<keyword evidence="7" id="KW-1185">Reference proteome</keyword>
<evidence type="ECO:0000256" key="4">
    <source>
        <dbReference type="PROSITE-ProRule" id="PRU00335"/>
    </source>
</evidence>
<dbReference type="Pfam" id="PF00440">
    <property type="entry name" value="TetR_N"/>
    <property type="match status" value="1"/>
</dbReference>
<dbReference type="InterPro" id="IPR001647">
    <property type="entry name" value="HTH_TetR"/>
</dbReference>
<feature type="domain" description="HTH tetR-type" evidence="5">
    <location>
        <begin position="1"/>
        <end position="55"/>
    </location>
</feature>
<accession>A0A848KTS8</accession>
<protein>
    <submittedName>
        <fullName evidence="6">TetR/AcrR family transcriptional regulator</fullName>
    </submittedName>
</protein>
<dbReference type="Gene3D" id="1.10.357.10">
    <property type="entry name" value="Tetracycline Repressor, domain 2"/>
    <property type="match status" value="1"/>
</dbReference>
<dbReference type="PANTHER" id="PTHR47506:SF3">
    <property type="entry name" value="HTH-TYPE TRANSCRIPTIONAL REGULATOR LMRA"/>
    <property type="match status" value="1"/>
</dbReference>
<dbReference type="Proteomes" id="UP000535543">
    <property type="component" value="Unassembled WGS sequence"/>
</dbReference>